<dbReference type="Proteomes" id="UP000232003">
    <property type="component" value="Chromosome"/>
</dbReference>
<name>A0A2K8SXN4_9NOSO</name>
<dbReference type="AlphaFoldDB" id="A0A2K8SXN4"/>
<reference evidence="1 2" key="1">
    <citation type="submission" date="2017-11" db="EMBL/GenBank/DDBJ databases">
        <title>Complete genome of a free-living desiccation-tolerant cyanobacterium and its photosynthetic adaptation to extreme terrestrial habitat.</title>
        <authorList>
            <person name="Shang J."/>
        </authorList>
    </citation>
    <scope>NUCLEOTIDE SEQUENCE [LARGE SCALE GENOMIC DNA]</scope>
    <source>
        <strain evidence="1 2">CCNUN1</strain>
    </source>
</reference>
<accession>A0A2K8SXN4</accession>
<keyword evidence="2" id="KW-1185">Reference proteome</keyword>
<proteinExistence type="predicted"/>
<protein>
    <submittedName>
        <fullName evidence="1">Uncharacterized protein</fullName>
    </submittedName>
</protein>
<organism evidence="1 2">
    <name type="scientific">Nostoc flagelliforme CCNUN1</name>
    <dbReference type="NCBI Taxonomy" id="2038116"/>
    <lineage>
        <taxon>Bacteria</taxon>
        <taxon>Bacillati</taxon>
        <taxon>Cyanobacteriota</taxon>
        <taxon>Cyanophyceae</taxon>
        <taxon>Nostocales</taxon>
        <taxon>Nostocaceae</taxon>
        <taxon>Nostoc</taxon>
    </lineage>
</organism>
<sequence>MDALYFVVKLAAAWAVATVRRNLNQKPLSPNGQRINLPYVKRLYPEKI</sequence>
<dbReference type="EMBL" id="CP024785">
    <property type="protein sequence ID" value="AUB40209.1"/>
    <property type="molecule type" value="Genomic_DNA"/>
</dbReference>
<evidence type="ECO:0000313" key="2">
    <source>
        <dbReference type="Proteomes" id="UP000232003"/>
    </source>
</evidence>
<gene>
    <name evidence="1" type="ORF">COO91_06215</name>
</gene>
<dbReference type="RefSeq" id="WP_157816625.1">
    <property type="nucleotide sequence ID" value="NZ_CAWNNC010000001.1"/>
</dbReference>
<dbReference type="KEGG" id="nfl:COO91_06215"/>
<evidence type="ECO:0000313" key="1">
    <source>
        <dbReference type="EMBL" id="AUB40209.1"/>
    </source>
</evidence>